<feature type="compositionally biased region" description="Low complexity" evidence="3">
    <location>
        <begin position="27"/>
        <end position="52"/>
    </location>
</feature>
<dbReference type="Proteomes" id="UP000663861">
    <property type="component" value="Unassembled WGS sequence"/>
</dbReference>
<dbReference type="PANTHER" id="PTHR16127:SF13">
    <property type="entry name" value="GH01188P"/>
    <property type="match status" value="1"/>
</dbReference>
<name>A0A8H3C4H5_9AGAM</name>
<dbReference type="PANTHER" id="PTHR16127">
    <property type="entry name" value="TAXILIN"/>
    <property type="match status" value="1"/>
</dbReference>
<evidence type="ECO:0000313" key="5">
    <source>
        <dbReference type="EMBL" id="CAE6473047.1"/>
    </source>
</evidence>
<dbReference type="Pfam" id="PF09728">
    <property type="entry name" value="Taxilin"/>
    <property type="match status" value="2"/>
</dbReference>
<organism evidence="5 6">
    <name type="scientific">Rhizoctonia solani</name>
    <dbReference type="NCBI Taxonomy" id="456999"/>
    <lineage>
        <taxon>Eukaryota</taxon>
        <taxon>Fungi</taxon>
        <taxon>Dikarya</taxon>
        <taxon>Basidiomycota</taxon>
        <taxon>Agaricomycotina</taxon>
        <taxon>Agaricomycetes</taxon>
        <taxon>Cantharellales</taxon>
        <taxon>Ceratobasidiaceae</taxon>
        <taxon>Rhizoctonia</taxon>
    </lineage>
</organism>
<dbReference type="InterPro" id="IPR026183">
    <property type="entry name" value="Taxilin_fam"/>
</dbReference>
<sequence length="504" mass="57263">MSSPATAHPPNAKPPPTGPPPRPTPNPNGNATRAPPQRKNPNANNPNVKVEPSAPPDPMTMYESLKNRIAALEEEEITVEEEERRLAEEARHTVKGMSDSAIQTKYIELFQEMKRLEREHAKEKQKLTRDKDSAKMQYNKASQARTKLENLARELQKDNKKLREDTRRLTVSFEEARDEINQVKDELVQRQMGHPRFFTQSGIDLSARKPLINGAQQPADIVVVCKFREELFFKINRKTKLTRLFRTWESRMDTSSGDKKSGRTHFIFTHAGRAIDWESTPDQAGIENNDVIMAVELMDLTHFIFTHAGRAIDWESTPDQAGIENNDVIMAVELMDLTQAEPDDAIVAKPKITKHFPEDEAEAARAVEEMLDIVVRERLKDVLRQYERRERHFEAVVRSKELEVLLARARVEEQKGCVEVARRAARATEQQNAALQTELEDLQRQEAATATKIQQCLLTLGKNSSADPTPAAARIVRDVLREHLDLRAQAIEHDANHNPSGEDS</sequence>
<comment type="similarity">
    <text evidence="1">Belongs to the taxilin family.</text>
</comment>
<evidence type="ECO:0000256" key="1">
    <source>
        <dbReference type="ARBA" id="ARBA00009550"/>
    </source>
</evidence>
<feature type="compositionally biased region" description="Pro residues" evidence="3">
    <location>
        <begin position="11"/>
        <end position="26"/>
    </location>
</feature>
<feature type="domain" description="Rad60/SUMO-like" evidence="4">
    <location>
        <begin position="221"/>
        <end position="293"/>
    </location>
</feature>
<feature type="coiled-coil region" evidence="2">
    <location>
        <begin position="418"/>
        <end position="452"/>
    </location>
</feature>
<protein>
    <recommendedName>
        <fullName evidence="4">Rad60/SUMO-like domain-containing protein</fullName>
    </recommendedName>
</protein>
<evidence type="ECO:0000256" key="2">
    <source>
        <dbReference type="SAM" id="Coils"/>
    </source>
</evidence>
<evidence type="ECO:0000313" key="6">
    <source>
        <dbReference type="Proteomes" id="UP000663861"/>
    </source>
</evidence>
<dbReference type="Gene3D" id="3.10.20.90">
    <property type="entry name" value="Phosphatidylinositol 3-kinase Catalytic Subunit, Chain A, domain 1"/>
    <property type="match status" value="2"/>
</dbReference>
<dbReference type="InterPro" id="IPR029071">
    <property type="entry name" value="Ubiquitin-like_domsf"/>
</dbReference>
<evidence type="ECO:0000256" key="3">
    <source>
        <dbReference type="SAM" id="MobiDB-lite"/>
    </source>
</evidence>
<feature type="compositionally biased region" description="Low complexity" evidence="3">
    <location>
        <begin position="1"/>
        <end position="10"/>
    </location>
</feature>
<evidence type="ECO:0000259" key="4">
    <source>
        <dbReference type="Pfam" id="PF11976"/>
    </source>
</evidence>
<comment type="caution">
    <text evidence="5">The sequence shown here is derived from an EMBL/GenBank/DDBJ whole genome shotgun (WGS) entry which is preliminary data.</text>
</comment>
<dbReference type="AlphaFoldDB" id="A0A8H3C4H5"/>
<proteinExistence type="inferred from homology"/>
<dbReference type="CDD" id="cd01763">
    <property type="entry name" value="Ubl_SUMO_like"/>
    <property type="match status" value="1"/>
</dbReference>
<feature type="region of interest" description="Disordered" evidence="3">
    <location>
        <begin position="1"/>
        <end position="66"/>
    </location>
</feature>
<reference evidence="5" key="1">
    <citation type="submission" date="2021-01" db="EMBL/GenBank/DDBJ databases">
        <authorList>
            <person name="Kaushik A."/>
        </authorList>
    </citation>
    <scope>NUCLEOTIDE SEQUENCE</scope>
    <source>
        <strain evidence="5">AG4-RS23</strain>
    </source>
</reference>
<dbReference type="EMBL" id="CAJMWY010001672">
    <property type="protein sequence ID" value="CAE6473047.1"/>
    <property type="molecule type" value="Genomic_DNA"/>
</dbReference>
<feature type="region of interest" description="Disordered" evidence="3">
    <location>
        <begin position="120"/>
        <end position="140"/>
    </location>
</feature>
<dbReference type="SUPFAM" id="SSF54236">
    <property type="entry name" value="Ubiquitin-like"/>
    <property type="match status" value="1"/>
</dbReference>
<keyword evidence="2" id="KW-0175">Coiled coil</keyword>
<dbReference type="InterPro" id="IPR022617">
    <property type="entry name" value="Rad60/SUMO-like_dom"/>
</dbReference>
<dbReference type="Pfam" id="PF11976">
    <property type="entry name" value="Rad60-SLD"/>
    <property type="match status" value="1"/>
</dbReference>
<accession>A0A8H3C4H5</accession>
<gene>
    <name evidence="5" type="ORF">RDB_LOCUS85895</name>
</gene>
<feature type="compositionally biased region" description="Basic and acidic residues" evidence="3">
    <location>
        <begin position="120"/>
        <end position="134"/>
    </location>
</feature>
<dbReference type="GO" id="GO:0019905">
    <property type="term" value="F:syntaxin binding"/>
    <property type="evidence" value="ECO:0007669"/>
    <property type="project" value="InterPro"/>
</dbReference>